<gene>
    <name evidence="2" type="ORF">RNA01_37870</name>
</gene>
<organism evidence="2 3">
    <name type="scientific">Ciceribacter naphthalenivorans</name>
    <dbReference type="NCBI Taxonomy" id="1118451"/>
    <lineage>
        <taxon>Bacteria</taxon>
        <taxon>Pseudomonadati</taxon>
        <taxon>Pseudomonadota</taxon>
        <taxon>Alphaproteobacteria</taxon>
        <taxon>Hyphomicrobiales</taxon>
        <taxon>Rhizobiaceae</taxon>
        <taxon>Ciceribacter</taxon>
    </lineage>
</organism>
<protein>
    <submittedName>
        <fullName evidence="2">Uncharacterized protein</fullName>
    </submittedName>
</protein>
<evidence type="ECO:0000256" key="1">
    <source>
        <dbReference type="SAM" id="MobiDB-lite"/>
    </source>
</evidence>
<keyword evidence="3" id="KW-1185">Reference proteome</keyword>
<proteinExistence type="predicted"/>
<evidence type="ECO:0000313" key="3">
    <source>
        <dbReference type="Proteomes" id="UP000321717"/>
    </source>
</evidence>
<accession>A0A512HN24</accession>
<dbReference type="Proteomes" id="UP000321717">
    <property type="component" value="Unassembled WGS sequence"/>
</dbReference>
<dbReference type="AlphaFoldDB" id="A0A512HN24"/>
<comment type="caution">
    <text evidence="2">The sequence shown here is derived from an EMBL/GenBank/DDBJ whole genome shotgun (WGS) entry which is preliminary data.</text>
</comment>
<evidence type="ECO:0000313" key="2">
    <source>
        <dbReference type="EMBL" id="GEO86855.1"/>
    </source>
</evidence>
<dbReference type="EMBL" id="BJZP01000025">
    <property type="protein sequence ID" value="GEO86855.1"/>
    <property type="molecule type" value="Genomic_DNA"/>
</dbReference>
<name>A0A512HN24_9HYPH</name>
<feature type="region of interest" description="Disordered" evidence="1">
    <location>
        <begin position="30"/>
        <end position="65"/>
    </location>
</feature>
<reference evidence="2 3" key="1">
    <citation type="submission" date="2019-07" db="EMBL/GenBank/DDBJ databases">
        <title>Whole genome shotgun sequence of Rhizobium naphthalenivorans NBRC 107585.</title>
        <authorList>
            <person name="Hosoyama A."/>
            <person name="Uohara A."/>
            <person name="Ohji S."/>
            <person name="Ichikawa N."/>
        </authorList>
    </citation>
    <scope>NUCLEOTIDE SEQUENCE [LARGE SCALE GENOMIC DNA]</scope>
    <source>
        <strain evidence="2 3">NBRC 107585</strain>
    </source>
</reference>
<sequence>MSNDPFSLDMFGSSALSSGLGFGVTAFGGFAANDDDPDPTPPAPAPARAAISPAPLKPATRKQGDRANFYFEEGEDRGLAVSWQERARLNVAAILTATEI</sequence>